<keyword evidence="11" id="KW-1185">Reference proteome</keyword>
<organism evidence="10 11">
    <name type="scientific">Myripristis murdjan</name>
    <name type="common">pinecone soldierfish</name>
    <dbReference type="NCBI Taxonomy" id="586833"/>
    <lineage>
        <taxon>Eukaryota</taxon>
        <taxon>Metazoa</taxon>
        <taxon>Chordata</taxon>
        <taxon>Craniata</taxon>
        <taxon>Vertebrata</taxon>
        <taxon>Euteleostomi</taxon>
        <taxon>Actinopterygii</taxon>
        <taxon>Neopterygii</taxon>
        <taxon>Teleostei</taxon>
        <taxon>Neoteleostei</taxon>
        <taxon>Acanthomorphata</taxon>
        <taxon>Holocentriformes</taxon>
        <taxon>Holocentridae</taxon>
        <taxon>Myripristis</taxon>
    </lineage>
</organism>
<keyword evidence="5" id="KW-0539">Nucleus</keyword>
<dbReference type="GO" id="GO:0003950">
    <property type="term" value="F:NAD+ poly-ADP-ribosyltransferase activity"/>
    <property type="evidence" value="ECO:0007669"/>
    <property type="project" value="UniProtKB-UniRule"/>
</dbReference>
<name>A0A667WJI6_9TELE</name>
<dbReference type="CDD" id="cd01439">
    <property type="entry name" value="TCCD_inducible_PARP_like"/>
    <property type="match status" value="1"/>
</dbReference>
<dbReference type="Pfam" id="PF00644">
    <property type="entry name" value="PARP"/>
    <property type="match status" value="1"/>
</dbReference>
<dbReference type="AlphaFoldDB" id="A0A667WJI6"/>
<sequence>KRQHRIFPLSFDKPGAKKYFLSQGGMFLSTVMKDLGCVVVLRPDNEDEEEEDLYEDIDEEYGLGTTSYCRVPTASGLVVSVSKGDICSLHVDAVVNAANEELKHIGGVAFALLKAAGPQLQKLSDDYISKKGHLKPGDAIITDSCNLPCKYVFHAVCPFWDNGTGQAKEREHDCFSRSGVSKAILDAAGSNVQQEVSRIVNAPGYQQRAMILTTAGLLPSGAIIHVVGHKDPVKIKEVVYSVLKLSEQNTFSSVSFPALGTGLCQWEDMKGVPLKRCTLTPTSQEYKDVEQELKRTGLTPNIISIERIQNKTLWQSYQLFKKNMEEKNKHKNNEKQLFHGTGSNSIDLINNQGFNRSYAGTHAAMYGNGSYFALTASYSHGYAQLDAQGHRRMYLARVLVGEFTQGKRGLITPPAKGSGNAADLYDSVTDNAANPSMFIVFNDIQAYPEYLITYT</sequence>
<reference evidence="10" key="1">
    <citation type="submission" date="2019-06" db="EMBL/GenBank/DDBJ databases">
        <authorList>
            <consortium name="Wellcome Sanger Institute Data Sharing"/>
        </authorList>
    </citation>
    <scope>NUCLEOTIDE SEQUENCE [LARGE SCALE GENOMIC DNA]</scope>
</reference>
<dbReference type="GO" id="GO:0070212">
    <property type="term" value="P:protein poly-ADP-ribosylation"/>
    <property type="evidence" value="ECO:0007669"/>
    <property type="project" value="TreeGrafter"/>
</dbReference>
<evidence type="ECO:0000256" key="5">
    <source>
        <dbReference type="ARBA" id="ARBA00023242"/>
    </source>
</evidence>
<dbReference type="GO" id="GO:1990404">
    <property type="term" value="F:NAD+-protein mono-ADP-ribosyltransferase activity"/>
    <property type="evidence" value="ECO:0007669"/>
    <property type="project" value="TreeGrafter"/>
</dbReference>
<dbReference type="GO" id="GO:0003714">
    <property type="term" value="F:transcription corepressor activity"/>
    <property type="evidence" value="ECO:0007669"/>
    <property type="project" value="TreeGrafter"/>
</dbReference>
<reference evidence="10" key="2">
    <citation type="submission" date="2025-08" db="UniProtKB">
        <authorList>
            <consortium name="Ensembl"/>
        </authorList>
    </citation>
    <scope>IDENTIFICATION</scope>
</reference>
<dbReference type="Ensembl" id="ENSMMDT00005005680.1">
    <property type="protein sequence ID" value="ENSMMDP00005005530.1"/>
    <property type="gene ID" value="ENSMMDG00005002975.1"/>
</dbReference>
<dbReference type="Gene3D" id="3.90.228.10">
    <property type="match status" value="1"/>
</dbReference>
<dbReference type="FunFam" id="3.90.228.10:FF:000008">
    <property type="entry name" value="Poly [ADP-ribose] polymerase"/>
    <property type="match status" value="1"/>
</dbReference>
<dbReference type="EC" id="2.4.2.-" evidence="7"/>
<dbReference type="SUPFAM" id="SSF52949">
    <property type="entry name" value="Macro domain-like"/>
    <property type="match status" value="2"/>
</dbReference>
<accession>A0A667WJI6</accession>
<evidence type="ECO:0000256" key="3">
    <source>
        <dbReference type="ARBA" id="ARBA00022679"/>
    </source>
</evidence>
<dbReference type="GeneTree" id="ENSGT00940000165390"/>
<dbReference type="InterPro" id="IPR002589">
    <property type="entry name" value="Macro_dom"/>
</dbReference>
<keyword evidence="3 7" id="KW-0808">Transferase</keyword>
<evidence type="ECO:0000313" key="10">
    <source>
        <dbReference type="Ensembl" id="ENSMMDP00005005530.1"/>
    </source>
</evidence>
<dbReference type="Pfam" id="PF01661">
    <property type="entry name" value="Macro"/>
    <property type="match status" value="2"/>
</dbReference>
<reference evidence="10" key="3">
    <citation type="submission" date="2025-09" db="UniProtKB">
        <authorList>
            <consortium name="Ensembl"/>
        </authorList>
    </citation>
    <scope>IDENTIFICATION</scope>
</reference>
<dbReference type="GO" id="GO:0005737">
    <property type="term" value="C:cytoplasm"/>
    <property type="evidence" value="ECO:0007669"/>
    <property type="project" value="TreeGrafter"/>
</dbReference>
<dbReference type="Gene3D" id="3.40.220.10">
    <property type="entry name" value="Leucine Aminopeptidase, subunit E, domain 1"/>
    <property type="match status" value="2"/>
</dbReference>
<keyword evidence="2 7" id="KW-0328">Glycosyltransferase</keyword>
<dbReference type="SMART" id="SM00506">
    <property type="entry name" value="A1pp"/>
    <property type="match status" value="1"/>
</dbReference>
<evidence type="ECO:0000313" key="11">
    <source>
        <dbReference type="Proteomes" id="UP000472263"/>
    </source>
</evidence>
<feature type="domain" description="Macro" evidence="9">
    <location>
        <begin position="66"/>
        <end position="297"/>
    </location>
</feature>
<dbReference type="PROSITE" id="PS51059">
    <property type="entry name" value="PARP_CATALYTIC"/>
    <property type="match status" value="1"/>
</dbReference>
<protein>
    <recommendedName>
        <fullName evidence="7">Poly [ADP-ribose] polymerase</fullName>
        <shortName evidence="7">PARP</shortName>
        <ecNumber evidence="7">2.4.2.-</ecNumber>
    </recommendedName>
</protein>
<evidence type="ECO:0000256" key="4">
    <source>
        <dbReference type="ARBA" id="ARBA00023027"/>
    </source>
</evidence>
<proteinExistence type="inferred from homology"/>
<evidence type="ECO:0000259" key="8">
    <source>
        <dbReference type="PROSITE" id="PS51059"/>
    </source>
</evidence>
<dbReference type="Proteomes" id="UP000472263">
    <property type="component" value="Chromosome 9"/>
</dbReference>
<dbReference type="GO" id="GO:0005634">
    <property type="term" value="C:nucleus"/>
    <property type="evidence" value="ECO:0007669"/>
    <property type="project" value="UniProtKB-SubCell"/>
</dbReference>
<keyword evidence="4 7" id="KW-0520">NAD</keyword>
<dbReference type="InterPro" id="IPR052056">
    <property type="entry name" value="Mono-ARTD/PARP"/>
</dbReference>
<dbReference type="InterPro" id="IPR012317">
    <property type="entry name" value="Poly(ADP-ribose)pol_cat_dom"/>
</dbReference>
<evidence type="ECO:0000256" key="6">
    <source>
        <dbReference type="ARBA" id="ARBA00024347"/>
    </source>
</evidence>
<comment type="subcellular location">
    <subcellularLocation>
        <location evidence="1">Nucleus</location>
    </subcellularLocation>
</comment>
<dbReference type="GO" id="GO:0010629">
    <property type="term" value="P:negative regulation of gene expression"/>
    <property type="evidence" value="ECO:0007669"/>
    <property type="project" value="TreeGrafter"/>
</dbReference>
<dbReference type="PANTHER" id="PTHR14453">
    <property type="entry name" value="PARP/ZINC FINGER CCCH TYPE DOMAIN CONTAINING PROTEIN"/>
    <property type="match status" value="1"/>
</dbReference>
<feature type="domain" description="PARP catalytic" evidence="8">
    <location>
        <begin position="263"/>
        <end position="455"/>
    </location>
</feature>
<evidence type="ECO:0000259" key="9">
    <source>
        <dbReference type="PROSITE" id="PS51154"/>
    </source>
</evidence>
<comment type="similarity">
    <text evidence="6">Belongs to the ARTD/PARP family.</text>
</comment>
<dbReference type="PROSITE" id="PS51154">
    <property type="entry name" value="MACRO"/>
    <property type="match status" value="1"/>
</dbReference>
<dbReference type="SUPFAM" id="SSF56399">
    <property type="entry name" value="ADP-ribosylation"/>
    <property type="match status" value="1"/>
</dbReference>
<dbReference type="InterPro" id="IPR043472">
    <property type="entry name" value="Macro_dom-like"/>
</dbReference>
<dbReference type="PANTHER" id="PTHR14453:SF106">
    <property type="entry name" value="POLY [ADP-RIBOSE] POLYMERASE"/>
    <property type="match status" value="1"/>
</dbReference>
<evidence type="ECO:0000256" key="7">
    <source>
        <dbReference type="RuleBase" id="RU362114"/>
    </source>
</evidence>
<evidence type="ECO:0000256" key="2">
    <source>
        <dbReference type="ARBA" id="ARBA00022676"/>
    </source>
</evidence>
<evidence type="ECO:0000256" key="1">
    <source>
        <dbReference type="ARBA" id="ARBA00004123"/>
    </source>
</evidence>